<evidence type="ECO:0000256" key="1">
    <source>
        <dbReference type="ARBA" id="ARBA00022729"/>
    </source>
</evidence>
<feature type="domain" description="Pectinesterase inhibitor" evidence="5">
    <location>
        <begin position="36"/>
        <end position="187"/>
    </location>
</feature>
<dbReference type="Gene3D" id="1.20.140.40">
    <property type="entry name" value="Invertase/pectin methylesterase inhibitor family protein"/>
    <property type="match status" value="1"/>
</dbReference>
<reference evidence="6 8" key="1">
    <citation type="journal article" date="2012" name="Nat. Biotechnol.">
        <title>Reference genome sequence of the model plant Setaria.</title>
        <authorList>
            <person name="Bennetzen J.L."/>
            <person name="Schmutz J."/>
            <person name="Wang H."/>
            <person name="Percifield R."/>
            <person name="Hawkins J."/>
            <person name="Pontaroli A.C."/>
            <person name="Estep M."/>
            <person name="Feng L."/>
            <person name="Vaughn J.N."/>
            <person name="Grimwood J."/>
            <person name="Jenkins J."/>
            <person name="Barry K."/>
            <person name="Lindquist E."/>
            <person name="Hellsten U."/>
            <person name="Deshpande S."/>
            <person name="Wang X."/>
            <person name="Wu X."/>
            <person name="Mitros T."/>
            <person name="Triplett J."/>
            <person name="Yang X."/>
            <person name="Ye C.Y."/>
            <person name="Mauro-Herrera M."/>
            <person name="Wang L."/>
            <person name="Li P."/>
            <person name="Sharma M."/>
            <person name="Sharma R."/>
            <person name="Ronald P.C."/>
            <person name="Panaud O."/>
            <person name="Kellogg E.A."/>
            <person name="Brutnell T.P."/>
            <person name="Doust A.N."/>
            <person name="Tuskan G.A."/>
            <person name="Rokhsar D."/>
            <person name="Devos K.M."/>
        </authorList>
    </citation>
    <scope>NUCLEOTIDE SEQUENCE [LARGE SCALE GENOMIC DNA]</scope>
    <source>
        <strain evidence="8">cv. Yugu1</strain>
        <strain evidence="6">Yugu1</strain>
    </source>
</reference>
<dbReference type="OMA" id="PVECERW"/>
<dbReference type="CDD" id="cd15795">
    <property type="entry name" value="PMEI-Pla_a_1_like"/>
    <property type="match status" value="1"/>
</dbReference>
<reference evidence="7" key="3">
    <citation type="submission" date="2018-08" db="UniProtKB">
        <authorList>
            <consortium name="EnsemblPlants"/>
        </authorList>
    </citation>
    <scope>IDENTIFICATION</scope>
    <source>
        <strain evidence="7">Yugu1</strain>
    </source>
</reference>
<evidence type="ECO:0000313" key="6">
    <source>
        <dbReference type="EMBL" id="RCV44598.1"/>
    </source>
</evidence>
<name>K4AL65_SETIT</name>
<reference evidence="6" key="2">
    <citation type="submission" date="2015-07" db="EMBL/GenBank/DDBJ databases">
        <authorList>
            <person name="Noorani M."/>
        </authorList>
    </citation>
    <scope>NUCLEOTIDE SEQUENCE</scope>
    <source>
        <strain evidence="6">Yugu1</strain>
    </source>
</reference>
<organism evidence="7 8">
    <name type="scientific">Setaria italica</name>
    <name type="common">Foxtail millet</name>
    <name type="synonym">Panicum italicum</name>
    <dbReference type="NCBI Taxonomy" id="4555"/>
    <lineage>
        <taxon>Eukaryota</taxon>
        <taxon>Viridiplantae</taxon>
        <taxon>Streptophyta</taxon>
        <taxon>Embryophyta</taxon>
        <taxon>Tracheophyta</taxon>
        <taxon>Spermatophyta</taxon>
        <taxon>Magnoliopsida</taxon>
        <taxon>Liliopsida</taxon>
        <taxon>Poales</taxon>
        <taxon>Poaceae</taxon>
        <taxon>PACMAD clade</taxon>
        <taxon>Panicoideae</taxon>
        <taxon>Panicodae</taxon>
        <taxon>Paniceae</taxon>
        <taxon>Cenchrinae</taxon>
        <taxon>Setaria</taxon>
    </lineage>
</organism>
<protein>
    <recommendedName>
        <fullName evidence="5">Pectinesterase inhibitor domain-containing protein</fullName>
    </recommendedName>
</protein>
<sequence>MVTTKSMASSFTNRNNIVWLVGLLSILLVVSDVYGEPPSVVPSACKRAYAASGGSFTEDFCLSAFNGHSAGAADNADLALIAVDLATANATATEAKIDTLLGGSGAGALSEGLRLCRELYNSVVHVYQPKCHAAVKDGRYVDGKLCLRRTAQAPVECERWFEQRNVSSPVTREDEILAKLANLAIALTSIA</sequence>
<dbReference type="Proteomes" id="UP000004995">
    <property type="component" value="Unassembled WGS sequence"/>
</dbReference>
<keyword evidence="8" id="KW-1185">Reference proteome</keyword>
<evidence type="ECO:0000256" key="3">
    <source>
        <dbReference type="ARBA" id="ARBA00038471"/>
    </source>
</evidence>
<dbReference type="InterPro" id="IPR035513">
    <property type="entry name" value="Invertase/methylesterase_inhib"/>
</dbReference>
<feature type="signal peptide" evidence="4">
    <location>
        <begin position="1"/>
        <end position="35"/>
    </location>
</feature>
<accession>K4AL65</accession>
<dbReference type="FunCoup" id="K4AL65">
    <property type="interactions" value="4"/>
</dbReference>
<dbReference type="InterPro" id="IPR006501">
    <property type="entry name" value="Pectinesterase_inhib_dom"/>
</dbReference>
<dbReference type="GO" id="GO:0009827">
    <property type="term" value="P:plant-type cell wall modification"/>
    <property type="evidence" value="ECO:0000318"/>
    <property type="project" value="GO_Central"/>
</dbReference>
<dbReference type="NCBIfam" id="TIGR01614">
    <property type="entry name" value="PME_inhib"/>
    <property type="match status" value="1"/>
</dbReference>
<dbReference type="AlphaFoldDB" id="K4AL65"/>
<dbReference type="EnsemblPlants" id="KQK90686">
    <property type="protein sequence ID" value="KQK90686"/>
    <property type="gene ID" value="SETIT_039645mg"/>
</dbReference>
<dbReference type="SMART" id="SM00856">
    <property type="entry name" value="PMEI"/>
    <property type="match status" value="1"/>
</dbReference>
<evidence type="ECO:0000256" key="2">
    <source>
        <dbReference type="ARBA" id="ARBA00023157"/>
    </source>
</evidence>
<dbReference type="GO" id="GO:0005576">
    <property type="term" value="C:extracellular region"/>
    <property type="evidence" value="ECO:0007669"/>
    <property type="project" value="UniProtKB-ARBA"/>
</dbReference>
<dbReference type="InterPro" id="IPR034088">
    <property type="entry name" value="Pla_a_1-like"/>
</dbReference>
<dbReference type="EMBL" id="AGNK02005965">
    <property type="status" value="NOT_ANNOTATED_CDS"/>
    <property type="molecule type" value="Genomic_DNA"/>
</dbReference>
<evidence type="ECO:0000313" key="7">
    <source>
        <dbReference type="EnsemblPlants" id="KQK90686"/>
    </source>
</evidence>
<dbReference type="EMBL" id="CM003536">
    <property type="protein sequence ID" value="RCV44598.1"/>
    <property type="molecule type" value="Genomic_DNA"/>
</dbReference>
<evidence type="ECO:0000313" key="8">
    <source>
        <dbReference type="Proteomes" id="UP000004995"/>
    </source>
</evidence>
<comment type="similarity">
    <text evidence="3">Belongs to the PMEI family.</text>
</comment>
<dbReference type="SUPFAM" id="SSF101148">
    <property type="entry name" value="Plant invertase/pectin methylesterase inhibitor"/>
    <property type="match status" value="1"/>
</dbReference>
<dbReference type="Gramene" id="KQK90686">
    <property type="protein sequence ID" value="KQK90686"/>
    <property type="gene ID" value="SETIT_039645mg"/>
</dbReference>
<feature type="chain" id="PRO_5010129057" description="Pectinesterase inhibitor domain-containing protein" evidence="4">
    <location>
        <begin position="36"/>
        <end position="191"/>
    </location>
</feature>
<evidence type="ECO:0000256" key="4">
    <source>
        <dbReference type="SAM" id="SignalP"/>
    </source>
</evidence>
<gene>
    <name evidence="7" type="primary">LOC101759079</name>
    <name evidence="6" type="ORF">SETIT_9G387100v2</name>
</gene>
<dbReference type="PANTHER" id="PTHR35357">
    <property type="entry name" value="OS02G0537100 PROTEIN"/>
    <property type="match status" value="1"/>
</dbReference>
<keyword evidence="1 4" id="KW-0732">Signal</keyword>
<proteinExistence type="inferred from homology"/>
<evidence type="ECO:0000259" key="5">
    <source>
        <dbReference type="SMART" id="SM00856"/>
    </source>
</evidence>
<keyword evidence="2" id="KW-1015">Disulfide bond</keyword>
<dbReference type="GO" id="GO:0009505">
    <property type="term" value="C:plant-type cell wall"/>
    <property type="evidence" value="ECO:0000318"/>
    <property type="project" value="GO_Central"/>
</dbReference>
<dbReference type="PANTHER" id="PTHR35357:SF23">
    <property type="entry name" value="PECTINESTERASE INHIBITOR DOMAIN-CONTAINING PROTEIN"/>
    <property type="match status" value="1"/>
</dbReference>
<dbReference type="GO" id="GO:0004857">
    <property type="term" value="F:enzyme inhibitor activity"/>
    <property type="evidence" value="ECO:0000318"/>
    <property type="project" value="GO_Central"/>
</dbReference>
<dbReference type="eggNOG" id="ENOG502R3GG">
    <property type="taxonomic scope" value="Eukaryota"/>
</dbReference>
<dbReference type="HOGENOM" id="CLU_033761_6_0_1"/>
<dbReference type="Pfam" id="PF04043">
    <property type="entry name" value="PMEI"/>
    <property type="match status" value="1"/>
</dbReference>
<dbReference type="OrthoDB" id="688048at2759"/>
<dbReference type="FunFam" id="1.20.140.40:FF:000002">
    <property type="entry name" value="Putative invertase inhibitor"/>
    <property type="match status" value="1"/>
</dbReference>